<feature type="domain" description="BRCT" evidence="2">
    <location>
        <begin position="4"/>
        <end position="63"/>
    </location>
</feature>
<dbReference type="AlphaFoldDB" id="A0A1B9FVG0"/>
<organism evidence="3">
    <name type="scientific">Kwoniella bestiolae CBS 10118</name>
    <dbReference type="NCBI Taxonomy" id="1296100"/>
    <lineage>
        <taxon>Eukaryota</taxon>
        <taxon>Fungi</taxon>
        <taxon>Dikarya</taxon>
        <taxon>Basidiomycota</taxon>
        <taxon>Agaricomycotina</taxon>
        <taxon>Tremellomycetes</taxon>
        <taxon>Tremellales</taxon>
        <taxon>Cryptococcaceae</taxon>
        <taxon>Kwoniella</taxon>
    </lineage>
</organism>
<dbReference type="EMBL" id="KI894024">
    <property type="protein sequence ID" value="OCF22763.1"/>
    <property type="molecule type" value="Genomic_DNA"/>
</dbReference>
<dbReference type="KEGG" id="kbi:30211503"/>
<feature type="compositionally biased region" description="Basic and acidic residues" evidence="1">
    <location>
        <begin position="298"/>
        <end position="308"/>
    </location>
</feature>
<evidence type="ECO:0000313" key="4">
    <source>
        <dbReference type="EMBL" id="WVW86474.1"/>
    </source>
</evidence>
<feature type="compositionally biased region" description="Basic and acidic residues" evidence="1">
    <location>
        <begin position="123"/>
        <end position="134"/>
    </location>
</feature>
<evidence type="ECO:0000313" key="3">
    <source>
        <dbReference type="EMBL" id="OCF22763.1"/>
    </source>
</evidence>
<reference evidence="3" key="1">
    <citation type="submission" date="2013-07" db="EMBL/GenBank/DDBJ databases">
        <title>The Genome Sequence of Cryptococcus bestiolae CBS10118.</title>
        <authorList>
            <consortium name="The Broad Institute Genome Sequencing Platform"/>
            <person name="Cuomo C."/>
            <person name="Litvintseva A."/>
            <person name="Chen Y."/>
            <person name="Heitman J."/>
            <person name="Sun S."/>
            <person name="Springer D."/>
            <person name="Dromer F."/>
            <person name="Young S.K."/>
            <person name="Zeng Q."/>
            <person name="Gargeya S."/>
            <person name="Fitzgerald M."/>
            <person name="Abouelleil A."/>
            <person name="Alvarado L."/>
            <person name="Berlin A.M."/>
            <person name="Chapman S.B."/>
            <person name="Dewar J."/>
            <person name="Goldberg J."/>
            <person name="Griggs A."/>
            <person name="Gujja S."/>
            <person name="Hansen M."/>
            <person name="Howarth C."/>
            <person name="Imamovic A."/>
            <person name="Larimer J."/>
            <person name="McCowan C."/>
            <person name="Murphy C."/>
            <person name="Pearson M."/>
            <person name="Priest M."/>
            <person name="Roberts A."/>
            <person name="Saif S."/>
            <person name="Shea T."/>
            <person name="Sykes S."/>
            <person name="Wortman J."/>
            <person name="Nusbaum C."/>
            <person name="Birren B."/>
        </authorList>
    </citation>
    <scope>NUCLEOTIDE SEQUENCE [LARGE SCALE GENOMIC DNA]</scope>
    <source>
        <strain evidence="3">CBS 10118</strain>
    </source>
</reference>
<evidence type="ECO:0000256" key="1">
    <source>
        <dbReference type="SAM" id="MobiDB-lite"/>
    </source>
</evidence>
<reference evidence="4" key="4">
    <citation type="submission" date="2024-02" db="EMBL/GenBank/DDBJ databases">
        <title>Comparative genomics of Cryptococcus and Kwoniella reveals pathogenesis evolution and contrasting modes of karyotype evolution via chromosome fusion or intercentromeric recombination.</title>
        <authorList>
            <person name="Coelho M.A."/>
            <person name="David-Palma M."/>
            <person name="Shea T."/>
            <person name="Bowers K."/>
            <person name="McGinley-Smith S."/>
            <person name="Mohammad A.W."/>
            <person name="Gnirke A."/>
            <person name="Yurkov A.M."/>
            <person name="Nowrousian M."/>
            <person name="Sun S."/>
            <person name="Cuomo C.A."/>
            <person name="Heitman J."/>
        </authorList>
    </citation>
    <scope>NUCLEOTIDE SEQUENCE</scope>
    <source>
        <strain evidence="4">CBS 10118</strain>
    </source>
</reference>
<evidence type="ECO:0000259" key="2">
    <source>
        <dbReference type="PROSITE" id="PS50172"/>
    </source>
</evidence>
<feature type="compositionally biased region" description="Polar residues" evidence="1">
    <location>
        <begin position="275"/>
        <end position="295"/>
    </location>
</feature>
<feature type="region of interest" description="Disordered" evidence="1">
    <location>
        <begin position="216"/>
        <end position="325"/>
    </location>
</feature>
<sequence>MSHSPPTLFKGLTFYIQPFCKMSQDSQSEVKQREDLMRVVRGYGGQISFSPTHPAVSHIIITSLKPFPKNEIITIKRRTDSYTYPRPPPVRMLDEHGWAAFRLVEDFGGVLIPTRFSGPSSSGRDDGTGHREEERWDGRRVVLKEDWLFDCKEEEMVLGEYQDWNGWRVRARYEDAASPSHLDRSFSNRPVDAQPLRAITWYTPSEFDNRPTQLHNRGKTSNSVLSCHPVDPPQHTRSTSYESLLTGRHDGLEIPKPAPKHILPPDPKVPCRGTFPSSTQQRSSISPLILQSPNQDPLEGRCESHSDSDLDCLNSDPDDQESGRDEIDTAVIGKKRPLVISRMRFKKHRKTEISKTMPNPLRLDQLPSYSPCSTQIPPTPISASRATDPSTALADNFVLDSNKNVLSTRCAKPIGIDAWTIIAQEIVDHPKEGIQSVCKRLAEKYEGRTWTGWKSLHWRDRGEIEELQKVMKGM</sequence>
<evidence type="ECO:0000313" key="5">
    <source>
        <dbReference type="Proteomes" id="UP000092730"/>
    </source>
</evidence>
<accession>A0A1B9FVG0</accession>
<protein>
    <recommendedName>
        <fullName evidence="2">BRCT domain-containing protein</fullName>
    </recommendedName>
</protein>
<keyword evidence="5" id="KW-1185">Reference proteome</keyword>
<dbReference type="PROSITE" id="PS50172">
    <property type="entry name" value="BRCT"/>
    <property type="match status" value="1"/>
</dbReference>
<dbReference type="SUPFAM" id="SSF52113">
    <property type="entry name" value="BRCT domain"/>
    <property type="match status" value="1"/>
</dbReference>
<dbReference type="RefSeq" id="XP_019043833.1">
    <property type="nucleotide sequence ID" value="XM_019193710.1"/>
</dbReference>
<reference evidence="4" key="2">
    <citation type="submission" date="2013-07" db="EMBL/GenBank/DDBJ databases">
        <authorList>
            <consortium name="The Broad Institute Genome Sequencing Platform"/>
            <person name="Cuomo C."/>
            <person name="Litvintseva A."/>
            <person name="Chen Y."/>
            <person name="Heitman J."/>
            <person name="Sun S."/>
            <person name="Springer D."/>
            <person name="Dromer F."/>
            <person name="Young S.K."/>
            <person name="Zeng Q."/>
            <person name="Gargeya S."/>
            <person name="Fitzgerald M."/>
            <person name="Abouelleil A."/>
            <person name="Alvarado L."/>
            <person name="Berlin A.M."/>
            <person name="Chapman S.B."/>
            <person name="Dewar J."/>
            <person name="Goldberg J."/>
            <person name="Griggs A."/>
            <person name="Gujja S."/>
            <person name="Hansen M."/>
            <person name="Howarth C."/>
            <person name="Imamovic A."/>
            <person name="Larimer J."/>
            <person name="McCowan C."/>
            <person name="Murphy C."/>
            <person name="Pearson M."/>
            <person name="Priest M."/>
            <person name="Roberts A."/>
            <person name="Saif S."/>
            <person name="Shea T."/>
            <person name="Sykes S."/>
            <person name="Wortman J."/>
            <person name="Nusbaum C."/>
            <person name="Birren B."/>
        </authorList>
    </citation>
    <scope>NUCLEOTIDE SEQUENCE</scope>
    <source>
        <strain evidence="4">CBS 10118</strain>
    </source>
</reference>
<dbReference type="GeneID" id="30211503"/>
<name>A0A1B9FVG0_9TREE</name>
<dbReference type="EMBL" id="CP144547">
    <property type="protein sequence ID" value="WVW86474.1"/>
    <property type="molecule type" value="Genomic_DNA"/>
</dbReference>
<gene>
    <name evidence="3" type="ORF">I302_07104</name>
    <name evidence="4" type="ORF">I302_108522</name>
</gene>
<feature type="compositionally biased region" description="Polar residues" evidence="1">
    <location>
        <begin position="216"/>
        <end position="225"/>
    </location>
</feature>
<dbReference type="Gene3D" id="3.40.50.10190">
    <property type="entry name" value="BRCT domain"/>
    <property type="match status" value="1"/>
</dbReference>
<proteinExistence type="predicted"/>
<dbReference type="Proteomes" id="UP000092730">
    <property type="component" value="Chromosome 7"/>
</dbReference>
<feature type="region of interest" description="Disordered" evidence="1">
    <location>
        <begin position="115"/>
        <end position="134"/>
    </location>
</feature>
<reference evidence="3" key="3">
    <citation type="submission" date="2014-01" db="EMBL/GenBank/DDBJ databases">
        <title>Evolution of pathogenesis and genome organization in the Tremellales.</title>
        <authorList>
            <person name="Cuomo C."/>
            <person name="Litvintseva A."/>
            <person name="Heitman J."/>
            <person name="Chen Y."/>
            <person name="Sun S."/>
            <person name="Springer D."/>
            <person name="Dromer F."/>
            <person name="Young S."/>
            <person name="Zeng Q."/>
            <person name="Chapman S."/>
            <person name="Gujja S."/>
            <person name="Saif S."/>
            <person name="Birren B."/>
        </authorList>
    </citation>
    <scope>NUCLEOTIDE SEQUENCE</scope>
    <source>
        <strain evidence="3">CBS 10118</strain>
    </source>
</reference>
<dbReference type="VEuPathDB" id="FungiDB:I302_07104"/>
<dbReference type="InterPro" id="IPR036420">
    <property type="entry name" value="BRCT_dom_sf"/>
</dbReference>
<dbReference type="InterPro" id="IPR001357">
    <property type="entry name" value="BRCT_dom"/>
</dbReference>